<keyword evidence="4" id="KW-0282">Flagellum</keyword>
<evidence type="ECO:0000256" key="1">
    <source>
        <dbReference type="ARBA" id="ARBA00004611"/>
    </source>
</evidence>
<evidence type="ECO:0000256" key="7">
    <source>
        <dbReference type="ARBA" id="ARBA00023212"/>
    </source>
</evidence>
<dbReference type="AlphaFoldDB" id="A0A0V0R4H6"/>
<evidence type="ECO:0000256" key="9">
    <source>
        <dbReference type="ARBA" id="ARBA00046435"/>
    </source>
</evidence>
<gene>
    <name evidence="10" type="ORF">PPERSA_04694</name>
</gene>
<dbReference type="PANTHER" id="PTHR14517:SF6">
    <property type="entry name" value="RE41410P"/>
    <property type="match status" value="1"/>
</dbReference>
<proteinExistence type="inferred from homology"/>
<evidence type="ECO:0000256" key="3">
    <source>
        <dbReference type="ARBA" id="ARBA00022490"/>
    </source>
</evidence>
<dbReference type="PANTHER" id="PTHR14517">
    <property type="entry name" value="RIB43A-RELATED"/>
    <property type="match status" value="1"/>
</dbReference>
<keyword evidence="11" id="KW-1185">Reference proteome</keyword>
<comment type="subcellular location">
    <subcellularLocation>
        <location evidence="1">Cytoplasm</location>
        <location evidence="1">Cytoskeleton</location>
        <location evidence="1">Flagellum axoneme</location>
    </subcellularLocation>
</comment>
<dbReference type="OrthoDB" id="429119at2759"/>
<name>A0A0V0R4H6_PSEPJ</name>
<dbReference type="EMBL" id="LDAU01000051">
    <property type="protein sequence ID" value="KRX09388.1"/>
    <property type="molecule type" value="Genomic_DNA"/>
</dbReference>
<evidence type="ECO:0000256" key="4">
    <source>
        <dbReference type="ARBA" id="ARBA00022846"/>
    </source>
</evidence>
<dbReference type="Pfam" id="PF05914">
    <property type="entry name" value="RIB43A"/>
    <property type="match status" value="1"/>
</dbReference>
<reference evidence="10 11" key="1">
    <citation type="journal article" date="2015" name="Sci. Rep.">
        <title>Genome of the facultative scuticociliatosis pathogen Pseudocohnilembus persalinus provides insight into its virulence through horizontal gene transfer.</title>
        <authorList>
            <person name="Xiong J."/>
            <person name="Wang G."/>
            <person name="Cheng J."/>
            <person name="Tian M."/>
            <person name="Pan X."/>
            <person name="Warren A."/>
            <person name="Jiang C."/>
            <person name="Yuan D."/>
            <person name="Miao W."/>
        </authorList>
    </citation>
    <scope>NUCLEOTIDE SEQUENCE [LARGE SCALE GENOMIC DNA]</scope>
    <source>
        <strain evidence="10">36N120E</strain>
    </source>
</reference>
<comment type="similarity">
    <text evidence="2">Belongs to the RIB43A family.</text>
</comment>
<comment type="subunit">
    <text evidence="9">Microtubule inner protein component of sperm flagellar doublet microtubules.</text>
</comment>
<keyword evidence="8" id="KW-0966">Cell projection</keyword>
<dbReference type="OMA" id="NPSYNHA"/>
<sequence>MSYNPANNQTSTDNPLKTTSWANYSHRDMKQQIGVSSLKILDGEDLSYGNRKRLQQLQQKDWIDQQVQEKRERQEYLKETHQAYDGQRTHINDMAISLENAEKEKRKYLQKTCQEYNKQQAFEKFDKARNQHKIEQEDNQNHISYCTTNNFQTENTNTCKSALSENRYIPYHWKGMNPQEKKKIKEEQEKQIEERRMLEQQEKEENKLYSIQDEHQRFQNINLQIANERNHKKKLDEIKEYNLLAAKEQKLKLKTMYD</sequence>
<evidence type="ECO:0000256" key="2">
    <source>
        <dbReference type="ARBA" id="ARBA00006875"/>
    </source>
</evidence>
<evidence type="ECO:0000313" key="11">
    <source>
        <dbReference type="Proteomes" id="UP000054937"/>
    </source>
</evidence>
<comment type="caution">
    <text evidence="10">The sequence shown here is derived from an EMBL/GenBank/DDBJ whole genome shotgun (WGS) entry which is preliminary data.</text>
</comment>
<protein>
    <submittedName>
        <fullName evidence="10">Uncharacterized protein</fullName>
    </submittedName>
</protein>
<keyword evidence="7" id="KW-0206">Cytoskeleton</keyword>
<evidence type="ECO:0000313" key="10">
    <source>
        <dbReference type="EMBL" id="KRX09388.1"/>
    </source>
</evidence>
<keyword evidence="3" id="KW-0963">Cytoplasm</keyword>
<evidence type="ECO:0000256" key="8">
    <source>
        <dbReference type="ARBA" id="ARBA00023273"/>
    </source>
</evidence>
<dbReference type="InParanoid" id="A0A0V0R4H6"/>
<keyword evidence="5" id="KW-0175">Coiled coil</keyword>
<dbReference type="InterPro" id="IPR008805">
    <property type="entry name" value="RIB43A"/>
</dbReference>
<keyword evidence="6" id="KW-0969">Cilium</keyword>
<dbReference type="Proteomes" id="UP000054937">
    <property type="component" value="Unassembled WGS sequence"/>
</dbReference>
<evidence type="ECO:0000256" key="6">
    <source>
        <dbReference type="ARBA" id="ARBA00023069"/>
    </source>
</evidence>
<evidence type="ECO:0000256" key="5">
    <source>
        <dbReference type="ARBA" id="ARBA00023054"/>
    </source>
</evidence>
<accession>A0A0V0R4H6</accession>
<organism evidence="10 11">
    <name type="scientific">Pseudocohnilembus persalinus</name>
    <name type="common">Ciliate</name>
    <dbReference type="NCBI Taxonomy" id="266149"/>
    <lineage>
        <taxon>Eukaryota</taxon>
        <taxon>Sar</taxon>
        <taxon>Alveolata</taxon>
        <taxon>Ciliophora</taxon>
        <taxon>Intramacronucleata</taxon>
        <taxon>Oligohymenophorea</taxon>
        <taxon>Scuticociliatia</taxon>
        <taxon>Philasterida</taxon>
        <taxon>Pseudocohnilembidae</taxon>
        <taxon>Pseudocohnilembus</taxon>
    </lineage>
</organism>